<feature type="transmembrane region" description="Helical" evidence="7">
    <location>
        <begin position="251"/>
        <end position="271"/>
    </location>
</feature>
<organism evidence="9 10">
    <name type="scientific">Allosaccharopolyspora coralli</name>
    <dbReference type="NCBI Taxonomy" id="2665642"/>
    <lineage>
        <taxon>Bacteria</taxon>
        <taxon>Bacillati</taxon>
        <taxon>Actinomycetota</taxon>
        <taxon>Actinomycetes</taxon>
        <taxon>Pseudonocardiales</taxon>
        <taxon>Pseudonocardiaceae</taxon>
        <taxon>Allosaccharopolyspora</taxon>
    </lineage>
</organism>
<feature type="domain" description="EamA" evidence="8">
    <location>
        <begin position="12"/>
        <end position="144"/>
    </location>
</feature>
<reference evidence="10" key="1">
    <citation type="submission" date="2019-11" db="EMBL/GenBank/DDBJ databases">
        <title>The complete genome sequence of Saccharopolyspora sp. E2A.</title>
        <authorList>
            <person name="Zhang G."/>
        </authorList>
    </citation>
    <scope>NUCLEOTIDE SEQUENCE [LARGE SCALE GENOMIC DNA]</scope>
    <source>
        <strain evidence="10">E2A</strain>
    </source>
</reference>
<dbReference type="InterPro" id="IPR037185">
    <property type="entry name" value="EmrE-like"/>
</dbReference>
<evidence type="ECO:0000256" key="1">
    <source>
        <dbReference type="ARBA" id="ARBA00004141"/>
    </source>
</evidence>
<evidence type="ECO:0000256" key="5">
    <source>
        <dbReference type="ARBA" id="ARBA00023136"/>
    </source>
</evidence>
<dbReference type="AlphaFoldDB" id="A0A5Q3QAE2"/>
<feature type="compositionally biased region" description="Low complexity" evidence="6">
    <location>
        <begin position="340"/>
        <end position="352"/>
    </location>
</feature>
<dbReference type="SUPFAM" id="SSF103481">
    <property type="entry name" value="Multidrug resistance efflux transporter EmrE"/>
    <property type="match status" value="2"/>
</dbReference>
<keyword evidence="10" id="KW-1185">Reference proteome</keyword>
<feature type="transmembrane region" description="Helical" evidence="7">
    <location>
        <begin position="70"/>
        <end position="89"/>
    </location>
</feature>
<dbReference type="EMBL" id="CP045929">
    <property type="protein sequence ID" value="QGK71452.1"/>
    <property type="molecule type" value="Genomic_DNA"/>
</dbReference>
<feature type="transmembrane region" description="Helical" evidence="7">
    <location>
        <begin position="7"/>
        <end position="28"/>
    </location>
</feature>
<evidence type="ECO:0000313" key="10">
    <source>
        <dbReference type="Proteomes" id="UP000371041"/>
    </source>
</evidence>
<comment type="similarity">
    <text evidence="2">Belongs to the EamA transporter family.</text>
</comment>
<dbReference type="Pfam" id="PF00892">
    <property type="entry name" value="EamA"/>
    <property type="match status" value="2"/>
</dbReference>
<feature type="region of interest" description="Disordered" evidence="6">
    <location>
        <begin position="297"/>
        <end position="361"/>
    </location>
</feature>
<protein>
    <submittedName>
        <fullName evidence="9">EamA family transporter</fullName>
    </submittedName>
</protein>
<dbReference type="Proteomes" id="UP000371041">
    <property type="component" value="Chromosome"/>
</dbReference>
<feature type="transmembrane region" description="Helical" evidence="7">
    <location>
        <begin position="153"/>
        <end position="174"/>
    </location>
</feature>
<feature type="transmembrane region" description="Helical" evidence="7">
    <location>
        <begin position="221"/>
        <end position="239"/>
    </location>
</feature>
<feature type="compositionally biased region" description="Basic and acidic residues" evidence="6">
    <location>
        <begin position="306"/>
        <end position="333"/>
    </location>
</feature>
<evidence type="ECO:0000256" key="2">
    <source>
        <dbReference type="ARBA" id="ARBA00007362"/>
    </source>
</evidence>
<accession>A0A5Q3QAE2</accession>
<dbReference type="PANTHER" id="PTHR32322">
    <property type="entry name" value="INNER MEMBRANE TRANSPORTER"/>
    <property type="match status" value="1"/>
</dbReference>
<feature type="transmembrane region" description="Helical" evidence="7">
    <location>
        <begin position="195"/>
        <end position="215"/>
    </location>
</feature>
<dbReference type="PANTHER" id="PTHR32322:SF9">
    <property type="entry name" value="AMINO-ACID METABOLITE EFFLUX PUMP-RELATED"/>
    <property type="match status" value="1"/>
</dbReference>
<sequence>MNNPANYLRLSTLAVLWGGSFLFIKLALEALSPVQIAFTRIALGALVLVGFCLVARVKLGGLRTPGERKVWGYIVLAGLFGNSLPWFLFAEGEQTISSGLTGVINATTPLWTILFGVLAGTERGLTPARVTGLFVGFLGVLVILAPWQSGGALGWGALACLGGAACYGISFVYIGRAMRTARDNGTTHPPMAFATMQMLAATMLSTLTLPVGGLTPVGLDPVALISVAVLGILGTGFAFSVQYRIISDEGATTASTVTYLIPIVSVLLGWTVLGEQVGLRVIAGMGIILLGVALGRSRPPKRDKRSRPDPESGAERTDTGPSDRARPETDGDTGRCVTVSSPTHHSSRDSSPSPGPHEERR</sequence>
<evidence type="ECO:0000259" key="8">
    <source>
        <dbReference type="Pfam" id="PF00892"/>
    </source>
</evidence>
<keyword evidence="3 7" id="KW-0812">Transmembrane</keyword>
<keyword evidence="5 7" id="KW-0472">Membrane</keyword>
<dbReference type="InterPro" id="IPR000620">
    <property type="entry name" value="EamA_dom"/>
</dbReference>
<feature type="transmembrane region" description="Helical" evidence="7">
    <location>
        <begin position="34"/>
        <end position="58"/>
    </location>
</feature>
<comment type="subcellular location">
    <subcellularLocation>
        <location evidence="1">Membrane</location>
        <topology evidence="1">Multi-pass membrane protein</topology>
    </subcellularLocation>
</comment>
<feature type="domain" description="EamA" evidence="8">
    <location>
        <begin position="155"/>
        <end position="294"/>
    </location>
</feature>
<dbReference type="GO" id="GO:0016020">
    <property type="term" value="C:membrane"/>
    <property type="evidence" value="ECO:0007669"/>
    <property type="project" value="UniProtKB-SubCell"/>
</dbReference>
<keyword evidence="4 7" id="KW-1133">Transmembrane helix</keyword>
<gene>
    <name evidence="9" type="ORF">GIY23_19780</name>
</gene>
<feature type="transmembrane region" description="Helical" evidence="7">
    <location>
        <begin position="277"/>
        <end position="295"/>
    </location>
</feature>
<proteinExistence type="inferred from homology"/>
<evidence type="ECO:0000256" key="7">
    <source>
        <dbReference type="SAM" id="Phobius"/>
    </source>
</evidence>
<feature type="transmembrane region" description="Helical" evidence="7">
    <location>
        <begin position="130"/>
        <end position="147"/>
    </location>
</feature>
<dbReference type="KEGG" id="sace:GIY23_19780"/>
<dbReference type="RefSeq" id="WP_154078028.1">
    <property type="nucleotide sequence ID" value="NZ_CP045929.1"/>
</dbReference>
<evidence type="ECO:0000313" key="9">
    <source>
        <dbReference type="EMBL" id="QGK71452.1"/>
    </source>
</evidence>
<evidence type="ECO:0000256" key="4">
    <source>
        <dbReference type="ARBA" id="ARBA00022989"/>
    </source>
</evidence>
<feature type="transmembrane region" description="Helical" evidence="7">
    <location>
        <begin position="95"/>
        <end position="118"/>
    </location>
</feature>
<name>A0A5Q3QAE2_9PSEU</name>
<evidence type="ECO:0000256" key="6">
    <source>
        <dbReference type="SAM" id="MobiDB-lite"/>
    </source>
</evidence>
<evidence type="ECO:0000256" key="3">
    <source>
        <dbReference type="ARBA" id="ARBA00022692"/>
    </source>
</evidence>
<dbReference type="InterPro" id="IPR050638">
    <property type="entry name" value="AA-Vitamin_Transporters"/>
</dbReference>